<evidence type="ECO:0000313" key="4">
    <source>
        <dbReference type="Proteomes" id="UP000219612"/>
    </source>
</evidence>
<protein>
    <submittedName>
        <fullName evidence="3">BadF-type ATPase</fullName>
    </submittedName>
</protein>
<name>A0A285HS49_9ACTN</name>
<feature type="domain" description="ATPase BadF/BadG/BcrA/BcrD type" evidence="2">
    <location>
        <begin position="8"/>
        <end position="324"/>
    </location>
</feature>
<dbReference type="RefSeq" id="WP_097320573.1">
    <property type="nucleotide sequence ID" value="NZ_OBDY01000005.1"/>
</dbReference>
<dbReference type="Pfam" id="PF01869">
    <property type="entry name" value="BcrAD_BadFG"/>
    <property type="match status" value="1"/>
</dbReference>
<proteinExistence type="predicted"/>
<evidence type="ECO:0000259" key="2">
    <source>
        <dbReference type="Pfam" id="PF01869"/>
    </source>
</evidence>
<evidence type="ECO:0000256" key="1">
    <source>
        <dbReference type="SAM" id="MobiDB-lite"/>
    </source>
</evidence>
<keyword evidence="4" id="KW-1185">Reference proteome</keyword>
<evidence type="ECO:0000313" key="3">
    <source>
        <dbReference type="EMBL" id="SNY38548.1"/>
    </source>
</evidence>
<organism evidence="3 4">
    <name type="scientific">Paractinoplanes atraurantiacus</name>
    <dbReference type="NCBI Taxonomy" id="1036182"/>
    <lineage>
        <taxon>Bacteria</taxon>
        <taxon>Bacillati</taxon>
        <taxon>Actinomycetota</taxon>
        <taxon>Actinomycetes</taxon>
        <taxon>Micromonosporales</taxon>
        <taxon>Micromonosporaceae</taxon>
        <taxon>Paractinoplanes</taxon>
    </lineage>
</organism>
<accession>A0A285HS49</accession>
<gene>
    <name evidence="3" type="ORF">SAMN05421748_105236</name>
</gene>
<dbReference type="OrthoDB" id="8701357at2"/>
<reference evidence="3 4" key="1">
    <citation type="submission" date="2017-09" db="EMBL/GenBank/DDBJ databases">
        <authorList>
            <person name="Ehlers B."/>
            <person name="Leendertz F.H."/>
        </authorList>
    </citation>
    <scope>NUCLEOTIDE SEQUENCE [LARGE SCALE GENOMIC DNA]</scope>
    <source>
        <strain evidence="3 4">CGMCC 4.6857</strain>
    </source>
</reference>
<dbReference type="PANTHER" id="PTHR43190:SF3">
    <property type="entry name" value="N-ACETYL-D-GLUCOSAMINE KINASE"/>
    <property type="match status" value="1"/>
</dbReference>
<feature type="region of interest" description="Disordered" evidence="1">
    <location>
        <begin position="338"/>
        <end position="374"/>
    </location>
</feature>
<feature type="compositionally biased region" description="Acidic residues" evidence="1">
    <location>
        <begin position="363"/>
        <end position="374"/>
    </location>
</feature>
<dbReference type="EMBL" id="OBDY01000005">
    <property type="protein sequence ID" value="SNY38548.1"/>
    <property type="molecule type" value="Genomic_DNA"/>
</dbReference>
<sequence>MSATLVAGLDAGATTTRCVIATLDGAVVGRGTSGGANRNSSSGEISAALAAALTEASATVDRADVRLGVLGAAGSAGAGREAFRAAAIQAWRTAGLTGEVVTVTDLEVAYAAGTTAPDGVLLLSGTGALAARFIGGTVQRRCDGYGWLLGDEGSAVWIGIQALRAALAALDGRGEWTSLVRAAHRHFGVEVGGNPHEAAAPAEEDAAGEQVVAGSVGAERLAQELLAVGFAVAPAALGGLAPAVSAAADGGDAVAGRICEEAARRLLHTYDSVGPPPGAAVVLAGSVLLGPGPVGRAVRAGLEARGVVRPRAALDGAGGAAALAIGRLTGIPVPPVVHRRLTGSRHEPGPEESEPLPAKSESVPDDDERTPDRG</sequence>
<dbReference type="InterPro" id="IPR052519">
    <property type="entry name" value="Euk-type_GlcNAc_Kinase"/>
</dbReference>
<dbReference type="PANTHER" id="PTHR43190">
    <property type="entry name" value="N-ACETYL-D-GLUCOSAMINE KINASE"/>
    <property type="match status" value="1"/>
</dbReference>
<dbReference type="InterPro" id="IPR043129">
    <property type="entry name" value="ATPase_NBD"/>
</dbReference>
<dbReference type="AlphaFoldDB" id="A0A285HS49"/>
<dbReference type="Gene3D" id="3.30.420.40">
    <property type="match status" value="1"/>
</dbReference>
<dbReference type="Proteomes" id="UP000219612">
    <property type="component" value="Unassembled WGS sequence"/>
</dbReference>
<dbReference type="SUPFAM" id="SSF53067">
    <property type="entry name" value="Actin-like ATPase domain"/>
    <property type="match status" value="2"/>
</dbReference>
<dbReference type="InterPro" id="IPR002731">
    <property type="entry name" value="ATPase_BadF"/>
</dbReference>